<dbReference type="AlphaFoldDB" id="A0A6G7PUW3"/>
<dbReference type="Pfam" id="PF02518">
    <property type="entry name" value="HATPase_c"/>
    <property type="match status" value="1"/>
</dbReference>
<organism evidence="9 10">
    <name type="scientific">Thermosulfuriphilus ammonigenes</name>
    <dbReference type="NCBI Taxonomy" id="1936021"/>
    <lineage>
        <taxon>Bacteria</taxon>
        <taxon>Pseudomonadati</taxon>
        <taxon>Thermodesulfobacteriota</taxon>
        <taxon>Thermodesulfobacteria</taxon>
        <taxon>Thermodesulfobacteriales</taxon>
        <taxon>Thermodesulfobacteriaceae</taxon>
        <taxon>Thermosulfuriphilus</taxon>
    </lineage>
</organism>
<dbReference type="SUPFAM" id="SSF47384">
    <property type="entry name" value="Homodimeric domain of signal transducing histidine kinase"/>
    <property type="match status" value="1"/>
</dbReference>
<dbReference type="PROSITE" id="PS50109">
    <property type="entry name" value="HIS_KIN"/>
    <property type="match status" value="1"/>
</dbReference>
<keyword evidence="8" id="KW-0902">Two-component regulatory system</keyword>
<dbReference type="PRINTS" id="PR00344">
    <property type="entry name" value="BCTRLSENSOR"/>
</dbReference>
<dbReference type="InterPro" id="IPR035965">
    <property type="entry name" value="PAS-like_dom_sf"/>
</dbReference>
<dbReference type="Gene3D" id="3.30.565.10">
    <property type="entry name" value="Histidine kinase-like ATPase, C-terminal domain"/>
    <property type="match status" value="1"/>
</dbReference>
<dbReference type="Gene3D" id="3.40.50.2300">
    <property type="match status" value="1"/>
</dbReference>
<evidence type="ECO:0000313" key="10">
    <source>
        <dbReference type="Proteomes" id="UP000502179"/>
    </source>
</evidence>
<dbReference type="Proteomes" id="UP000502179">
    <property type="component" value="Chromosome"/>
</dbReference>
<dbReference type="InterPro" id="IPR011006">
    <property type="entry name" value="CheY-like_superfamily"/>
</dbReference>
<dbReference type="KEGG" id="tav:G4V39_03405"/>
<dbReference type="InterPro" id="IPR004358">
    <property type="entry name" value="Sig_transdc_His_kin-like_C"/>
</dbReference>
<dbReference type="InterPro" id="IPR003661">
    <property type="entry name" value="HisK_dim/P_dom"/>
</dbReference>
<dbReference type="Gene3D" id="1.10.287.130">
    <property type="match status" value="1"/>
</dbReference>
<keyword evidence="4" id="KW-0808">Transferase</keyword>
<dbReference type="SMART" id="SM00387">
    <property type="entry name" value="HATPase_c"/>
    <property type="match status" value="1"/>
</dbReference>
<keyword evidence="6" id="KW-0418">Kinase</keyword>
<comment type="catalytic activity">
    <reaction evidence="1">
        <text>ATP + protein L-histidine = ADP + protein N-phospho-L-histidine.</text>
        <dbReference type="EC" id="2.7.13.3"/>
    </reaction>
</comment>
<dbReference type="InterPro" id="IPR001789">
    <property type="entry name" value="Sig_transdc_resp-reg_receiver"/>
</dbReference>
<dbReference type="InterPro" id="IPR036097">
    <property type="entry name" value="HisK_dim/P_sf"/>
</dbReference>
<evidence type="ECO:0000256" key="7">
    <source>
        <dbReference type="ARBA" id="ARBA00022840"/>
    </source>
</evidence>
<sequence length="484" mass="54272">MFQNVYPKICKIFSTQPDPSVGIDTSRKVLFVNAAAQQIQGKGESCFQILFRENAPCAFCPLEEALSKGQARRIVTTQGGDYDLWLYLLEREEQILVCSIRDISPIEERERRRHLGKKMEALSRFAGNIAHHFNNLLAGAMGQLELLKQETQGALQERAARILRDLQHGSELTNKLLTLGMGQPIDIKLGDINQDIKNLLVVLRDLIPEKIILESDLDRELPHIHYDRMALVQVLLNLISNAVDAMPEGGQITITTGVSPEGNVILEIKDTGVGIPPDLQEFIFEPFFTTKKDQKRAGLGLSMAYSLVSSMGGEIELESLPERGSTFRIIFPVKKRAHLPTEAPRVCRILVAEEDTYIRNLLKEAFSLHGYQVSTAAKGEKALELLEKEPKGFDILIVDLDMAAMGGLRIIEEALVRSPRAHFIVISGHETGISIPKMGHRIHFLQKPFHLKEILNLVKTIWEGLKSQKVSSEDEDKITREHQG</sequence>
<evidence type="ECO:0000256" key="5">
    <source>
        <dbReference type="ARBA" id="ARBA00022741"/>
    </source>
</evidence>
<evidence type="ECO:0000256" key="6">
    <source>
        <dbReference type="ARBA" id="ARBA00022777"/>
    </source>
</evidence>
<evidence type="ECO:0000313" key="9">
    <source>
        <dbReference type="EMBL" id="QIJ71377.1"/>
    </source>
</evidence>
<evidence type="ECO:0000256" key="2">
    <source>
        <dbReference type="ARBA" id="ARBA00012438"/>
    </source>
</evidence>
<dbReference type="SMART" id="SM00448">
    <property type="entry name" value="REC"/>
    <property type="match status" value="1"/>
</dbReference>
<name>A0A6G7PUW3_9BACT</name>
<keyword evidence="10" id="KW-1185">Reference proteome</keyword>
<dbReference type="InterPro" id="IPR005467">
    <property type="entry name" value="His_kinase_dom"/>
</dbReference>
<dbReference type="SMART" id="SM00388">
    <property type="entry name" value="HisKA"/>
    <property type="match status" value="1"/>
</dbReference>
<dbReference type="SUPFAM" id="SSF52172">
    <property type="entry name" value="CheY-like"/>
    <property type="match status" value="1"/>
</dbReference>
<dbReference type="InterPro" id="IPR003594">
    <property type="entry name" value="HATPase_dom"/>
</dbReference>
<evidence type="ECO:0000256" key="8">
    <source>
        <dbReference type="ARBA" id="ARBA00023012"/>
    </source>
</evidence>
<dbReference type="PROSITE" id="PS50110">
    <property type="entry name" value="RESPONSE_REGULATORY"/>
    <property type="match status" value="1"/>
</dbReference>
<dbReference type="GO" id="GO:0005524">
    <property type="term" value="F:ATP binding"/>
    <property type="evidence" value="ECO:0007669"/>
    <property type="project" value="UniProtKB-KW"/>
</dbReference>
<evidence type="ECO:0000256" key="4">
    <source>
        <dbReference type="ARBA" id="ARBA00022679"/>
    </source>
</evidence>
<evidence type="ECO:0000256" key="3">
    <source>
        <dbReference type="ARBA" id="ARBA00022553"/>
    </source>
</evidence>
<dbReference type="Pfam" id="PF00072">
    <property type="entry name" value="Response_reg"/>
    <property type="match status" value="1"/>
</dbReference>
<keyword evidence="3" id="KW-0597">Phosphoprotein</keyword>
<dbReference type="GO" id="GO:0000155">
    <property type="term" value="F:phosphorelay sensor kinase activity"/>
    <property type="evidence" value="ECO:0007669"/>
    <property type="project" value="InterPro"/>
</dbReference>
<reference evidence="9 10" key="1">
    <citation type="submission" date="2020-02" db="EMBL/GenBank/DDBJ databases">
        <title>Genome analysis of Thermosulfuriphilus ammonigenes ST65T, an anaerobic thermophilic chemolithoautotrophic bacterium isolated from a deep-sea hydrothermal vent.</title>
        <authorList>
            <person name="Slobodkina G."/>
            <person name="Allioux M."/>
            <person name="Merkel A."/>
            <person name="Alain K."/>
            <person name="Jebbar M."/>
            <person name="Slobodkin A."/>
        </authorList>
    </citation>
    <scope>NUCLEOTIDE SEQUENCE [LARGE SCALE GENOMIC DNA]</scope>
    <source>
        <strain evidence="9 10">ST65</strain>
    </source>
</reference>
<dbReference type="PANTHER" id="PTHR43065:SF46">
    <property type="entry name" value="C4-DICARBOXYLATE TRANSPORT SENSOR PROTEIN DCTB"/>
    <property type="match status" value="1"/>
</dbReference>
<dbReference type="PANTHER" id="PTHR43065">
    <property type="entry name" value="SENSOR HISTIDINE KINASE"/>
    <property type="match status" value="1"/>
</dbReference>
<dbReference type="EMBL" id="CP048877">
    <property type="protein sequence ID" value="QIJ71377.1"/>
    <property type="molecule type" value="Genomic_DNA"/>
</dbReference>
<protein>
    <recommendedName>
        <fullName evidence="2">histidine kinase</fullName>
        <ecNumber evidence="2">2.7.13.3</ecNumber>
    </recommendedName>
</protein>
<dbReference type="RefSeq" id="WP_166031598.1">
    <property type="nucleotide sequence ID" value="NZ_CP048877.1"/>
</dbReference>
<gene>
    <name evidence="9" type="ORF">G4V39_03405</name>
</gene>
<accession>A0A6G7PUW3</accession>
<keyword evidence="5" id="KW-0547">Nucleotide-binding</keyword>
<keyword evidence="7" id="KW-0067">ATP-binding</keyword>
<dbReference type="Pfam" id="PF00512">
    <property type="entry name" value="HisKA"/>
    <property type="match status" value="1"/>
</dbReference>
<dbReference type="EC" id="2.7.13.3" evidence="2"/>
<dbReference type="SUPFAM" id="SSF55785">
    <property type="entry name" value="PYP-like sensor domain (PAS domain)"/>
    <property type="match status" value="1"/>
</dbReference>
<dbReference type="SUPFAM" id="SSF55874">
    <property type="entry name" value="ATPase domain of HSP90 chaperone/DNA topoisomerase II/histidine kinase"/>
    <property type="match status" value="1"/>
</dbReference>
<proteinExistence type="predicted"/>
<dbReference type="InterPro" id="IPR036890">
    <property type="entry name" value="HATPase_C_sf"/>
</dbReference>
<dbReference type="CDD" id="cd00082">
    <property type="entry name" value="HisKA"/>
    <property type="match status" value="1"/>
</dbReference>
<evidence type="ECO:0000256" key="1">
    <source>
        <dbReference type="ARBA" id="ARBA00000085"/>
    </source>
</evidence>